<dbReference type="EMBL" id="MN739953">
    <property type="protein sequence ID" value="QHT79738.1"/>
    <property type="molecule type" value="Genomic_DNA"/>
</dbReference>
<proteinExistence type="predicted"/>
<evidence type="ECO:0000313" key="2">
    <source>
        <dbReference type="EMBL" id="QHT79738.1"/>
    </source>
</evidence>
<evidence type="ECO:0000256" key="1">
    <source>
        <dbReference type="SAM" id="MobiDB-lite"/>
    </source>
</evidence>
<dbReference type="AlphaFoldDB" id="A0A6C0HGI3"/>
<protein>
    <submittedName>
        <fullName evidence="2">Uncharacterized protein</fullName>
    </submittedName>
</protein>
<accession>A0A6C0HGI3</accession>
<sequence length="213" mass="24351">MARATASQNSDAEWVDIAEELTVPPPKKAYKPGTLFKRPTYSFDNAVDFQDLTPEQIVTTELYLINPKVDASKTAVKNALNEQQRKALLRLMAIKKVVDTIPQKNKEKVRLDLITKYEISRGNEANEAVQRLLDEATADVFREKNEANYDAKLERRVAELRKKGGGKITRRHGSKTHARKCKTRKCKTRKSKTCKSKTRKSKTRKSKRHAIKI</sequence>
<name>A0A6C0HGI3_9ZZZZ</name>
<organism evidence="2">
    <name type="scientific">viral metagenome</name>
    <dbReference type="NCBI Taxonomy" id="1070528"/>
    <lineage>
        <taxon>unclassified sequences</taxon>
        <taxon>metagenomes</taxon>
        <taxon>organismal metagenomes</taxon>
    </lineage>
</organism>
<reference evidence="2" key="1">
    <citation type="journal article" date="2020" name="Nature">
        <title>Giant virus diversity and host interactions through global metagenomics.</title>
        <authorList>
            <person name="Schulz F."/>
            <person name="Roux S."/>
            <person name="Paez-Espino D."/>
            <person name="Jungbluth S."/>
            <person name="Walsh D.A."/>
            <person name="Denef V.J."/>
            <person name="McMahon K.D."/>
            <person name="Konstantinidis K.T."/>
            <person name="Eloe-Fadrosh E.A."/>
            <person name="Kyrpides N.C."/>
            <person name="Woyke T."/>
        </authorList>
    </citation>
    <scope>NUCLEOTIDE SEQUENCE</scope>
    <source>
        <strain evidence="2">GVMAG-M-3300023184-101</strain>
    </source>
</reference>
<feature type="region of interest" description="Disordered" evidence="1">
    <location>
        <begin position="163"/>
        <end position="213"/>
    </location>
</feature>